<dbReference type="Proteomes" id="UP000189796">
    <property type="component" value="Chromosome I"/>
</dbReference>
<reference evidence="1 2" key="1">
    <citation type="submission" date="2016-11" db="EMBL/GenBank/DDBJ databases">
        <authorList>
            <person name="Jaros S."/>
            <person name="Januszkiewicz K."/>
            <person name="Wedrychowicz H."/>
        </authorList>
    </citation>
    <scope>NUCLEOTIDE SEQUENCE [LARGE SCALE GENOMIC DNA]</scope>
    <source>
        <strain evidence="1 2">GAS138</strain>
    </source>
</reference>
<organism evidence="1 2">
    <name type="scientific">Bradyrhizobium erythrophlei</name>
    <dbReference type="NCBI Taxonomy" id="1437360"/>
    <lineage>
        <taxon>Bacteria</taxon>
        <taxon>Pseudomonadati</taxon>
        <taxon>Pseudomonadota</taxon>
        <taxon>Alphaproteobacteria</taxon>
        <taxon>Hyphomicrobiales</taxon>
        <taxon>Nitrobacteraceae</taxon>
        <taxon>Bradyrhizobium</taxon>
    </lineage>
</organism>
<accession>A0A1M5JVD3</accession>
<dbReference type="EMBL" id="LT670817">
    <property type="protein sequence ID" value="SHG44260.1"/>
    <property type="molecule type" value="Genomic_DNA"/>
</dbReference>
<dbReference type="Pfam" id="PF22014">
    <property type="entry name" value="DUF6932"/>
    <property type="match status" value="1"/>
</dbReference>
<protein>
    <submittedName>
        <fullName evidence="1">Uncharacterized protein</fullName>
    </submittedName>
</protein>
<gene>
    <name evidence="1" type="ORF">SAMN05443248_1577</name>
</gene>
<dbReference type="InterPro" id="IPR053860">
    <property type="entry name" value="DUF6932"/>
</dbReference>
<sequence length="129" mass="14379">MDWGSFVVKFGWNNRRHFLLGGMQRALANLRAAGCAAAIVDGSFVSNKEEPGDYDLAFDPVGVNGSLVDPVLRRHDDQRKAMNAKYFGDVFPWGAVACTTTRLIYREFFQRDRSGVIKGVVLLDVKLLP</sequence>
<dbReference type="AlphaFoldDB" id="A0A1M5JVD3"/>
<dbReference type="OrthoDB" id="572713at2"/>
<evidence type="ECO:0000313" key="2">
    <source>
        <dbReference type="Proteomes" id="UP000189796"/>
    </source>
</evidence>
<proteinExistence type="predicted"/>
<evidence type="ECO:0000313" key="1">
    <source>
        <dbReference type="EMBL" id="SHG44260.1"/>
    </source>
</evidence>
<name>A0A1M5JVD3_9BRAD</name>